<reference evidence="1 2" key="1">
    <citation type="journal article" date="2018" name="New Phytol.">
        <title>Phylogenomics of Endogonaceae and evolution of mycorrhizas within Mucoromycota.</title>
        <authorList>
            <person name="Chang Y."/>
            <person name="Desiro A."/>
            <person name="Na H."/>
            <person name="Sandor L."/>
            <person name="Lipzen A."/>
            <person name="Clum A."/>
            <person name="Barry K."/>
            <person name="Grigoriev I.V."/>
            <person name="Martin F.M."/>
            <person name="Stajich J.E."/>
            <person name="Smith M.E."/>
            <person name="Bonito G."/>
            <person name="Spatafora J.W."/>
        </authorList>
    </citation>
    <scope>NUCLEOTIDE SEQUENCE [LARGE SCALE GENOMIC DNA]</scope>
    <source>
        <strain evidence="1 2">GMNB39</strain>
    </source>
</reference>
<sequence>MCTYAHPSYCPQLSARTSEPERTSNANDGFTAGQIGYVNEGVVERSEDVGNTENELARADLGAESNDLLLLDDFLSALGLWECREDFYTNVRNGV</sequence>
<comment type="caution">
    <text evidence="1">The sequence shown here is derived from an EMBL/GenBank/DDBJ whole genome shotgun (WGS) entry which is preliminary data.</text>
</comment>
<organism evidence="1 2">
    <name type="scientific">Jimgerdemannia flammicorona</name>
    <dbReference type="NCBI Taxonomy" id="994334"/>
    <lineage>
        <taxon>Eukaryota</taxon>
        <taxon>Fungi</taxon>
        <taxon>Fungi incertae sedis</taxon>
        <taxon>Mucoromycota</taxon>
        <taxon>Mucoromycotina</taxon>
        <taxon>Endogonomycetes</taxon>
        <taxon>Endogonales</taxon>
        <taxon>Endogonaceae</taxon>
        <taxon>Jimgerdemannia</taxon>
    </lineage>
</organism>
<dbReference type="EMBL" id="RBNI01000040">
    <property type="protein sequence ID" value="RUP52384.1"/>
    <property type="molecule type" value="Genomic_DNA"/>
</dbReference>
<dbReference type="AlphaFoldDB" id="A0A433DND2"/>
<evidence type="ECO:0000313" key="1">
    <source>
        <dbReference type="EMBL" id="RUP52384.1"/>
    </source>
</evidence>
<evidence type="ECO:0000313" key="2">
    <source>
        <dbReference type="Proteomes" id="UP000268093"/>
    </source>
</evidence>
<gene>
    <name evidence="1" type="ORF">BC936DRAFT_145229</name>
</gene>
<accession>A0A433DND2</accession>
<name>A0A433DND2_9FUNG</name>
<dbReference type="Proteomes" id="UP000268093">
    <property type="component" value="Unassembled WGS sequence"/>
</dbReference>
<keyword evidence="2" id="KW-1185">Reference proteome</keyword>
<protein>
    <submittedName>
        <fullName evidence="1">Uncharacterized protein</fullName>
    </submittedName>
</protein>
<proteinExistence type="predicted"/>
<dbReference type="OrthoDB" id="10616114at2759"/>